<feature type="transmembrane region" description="Helical" evidence="1">
    <location>
        <begin position="20"/>
        <end position="39"/>
    </location>
</feature>
<dbReference type="RefSeq" id="XP_025429913.1">
    <property type="nucleotide sequence ID" value="XM_025575358.1"/>
</dbReference>
<dbReference type="AlphaFoldDB" id="A0A318Z964"/>
<keyword evidence="1" id="KW-1133">Transmembrane helix</keyword>
<reference evidence="2 3" key="1">
    <citation type="submission" date="2016-12" db="EMBL/GenBank/DDBJ databases">
        <title>The genomes of Aspergillus section Nigri reveals drivers in fungal speciation.</title>
        <authorList>
            <consortium name="DOE Joint Genome Institute"/>
            <person name="Vesth T.C."/>
            <person name="Nybo J."/>
            <person name="Theobald S."/>
            <person name="Brandl J."/>
            <person name="Frisvad J.C."/>
            <person name="Nielsen K.F."/>
            <person name="Lyhne E.K."/>
            <person name="Kogle M.E."/>
            <person name="Kuo A."/>
            <person name="Riley R."/>
            <person name="Clum A."/>
            <person name="Nolan M."/>
            <person name="Lipzen A."/>
            <person name="Salamov A."/>
            <person name="Henrissat B."/>
            <person name="Wiebenga A."/>
            <person name="De Vries R.P."/>
            <person name="Grigoriev I.V."/>
            <person name="Mortensen U.H."/>
            <person name="Andersen M.R."/>
            <person name="Baker S.E."/>
        </authorList>
    </citation>
    <scope>NUCLEOTIDE SEQUENCE [LARGE SCALE GENOMIC DNA]</scope>
    <source>
        <strain evidence="2 3">JOP 1030-1</strain>
    </source>
</reference>
<keyword evidence="1" id="KW-0472">Membrane</keyword>
<dbReference type="EMBL" id="KZ821240">
    <property type="protein sequence ID" value="PYH43931.1"/>
    <property type="molecule type" value="Genomic_DNA"/>
</dbReference>
<dbReference type="GeneID" id="37076586"/>
<accession>A0A318Z964</accession>
<evidence type="ECO:0000313" key="2">
    <source>
        <dbReference type="EMBL" id="PYH43931.1"/>
    </source>
</evidence>
<gene>
    <name evidence="2" type="ORF">BP01DRAFT_358101</name>
</gene>
<name>A0A318Z964_9EURO</name>
<dbReference type="Proteomes" id="UP000248349">
    <property type="component" value="Unassembled WGS sequence"/>
</dbReference>
<sequence length="63" mass="7192">MMSKSNRQTVQMRAAKTQILSIGMAQMIRYVVFLTYFGFWNITDHGIDLARSIPQIGLELENG</sequence>
<evidence type="ECO:0000256" key="1">
    <source>
        <dbReference type="SAM" id="Phobius"/>
    </source>
</evidence>
<proteinExistence type="predicted"/>
<keyword evidence="3" id="KW-1185">Reference proteome</keyword>
<protein>
    <submittedName>
        <fullName evidence="2">Uncharacterized protein</fullName>
    </submittedName>
</protein>
<evidence type="ECO:0000313" key="3">
    <source>
        <dbReference type="Proteomes" id="UP000248349"/>
    </source>
</evidence>
<organism evidence="2 3">
    <name type="scientific">Aspergillus saccharolyticus JOP 1030-1</name>
    <dbReference type="NCBI Taxonomy" id="1450539"/>
    <lineage>
        <taxon>Eukaryota</taxon>
        <taxon>Fungi</taxon>
        <taxon>Dikarya</taxon>
        <taxon>Ascomycota</taxon>
        <taxon>Pezizomycotina</taxon>
        <taxon>Eurotiomycetes</taxon>
        <taxon>Eurotiomycetidae</taxon>
        <taxon>Eurotiales</taxon>
        <taxon>Aspergillaceae</taxon>
        <taxon>Aspergillus</taxon>
        <taxon>Aspergillus subgen. Circumdati</taxon>
    </lineage>
</organism>
<keyword evidence="1" id="KW-0812">Transmembrane</keyword>